<evidence type="ECO:0000313" key="3">
    <source>
        <dbReference type="Proteomes" id="UP000033924"/>
    </source>
</evidence>
<evidence type="ECO:0000313" key="4">
    <source>
        <dbReference type="Proteomes" id="UP000264980"/>
    </source>
</evidence>
<name>A0A0M2KF76_9GAMM</name>
<keyword evidence="3" id="KW-1185">Reference proteome</keyword>
<dbReference type="AlphaFoldDB" id="A0A0M2KF76"/>
<sequence>MVRTEGVFSSGGIPAVKRPVAIGCLATGAVRTLIRSTLYQQAVNLSGSGSRIATDYFAAA</sequence>
<protein>
    <submittedName>
        <fullName evidence="2">Uncharacterized protein</fullName>
    </submittedName>
</protein>
<dbReference type="Proteomes" id="UP000033924">
    <property type="component" value="Unassembled WGS sequence"/>
</dbReference>
<dbReference type="EMBL" id="JXNU01000001">
    <property type="protein sequence ID" value="KKF38030.1"/>
    <property type="molecule type" value="Genomic_DNA"/>
</dbReference>
<accession>A0A0M2KF76</accession>
<dbReference type="EMBL" id="CP013970">
    <property type="protein sequence ID" value="AXF75151.1"/>
    <property type="molecule type" value="Genomic_DNA"/>
</dbReference>
<reference evidence="1 4" key="2">
    <citation type="submission" date="2016-01" db="EMBL/GenBank/DDBJ databases">
        <authorList>
            <person name="Oliw E.H."/>
        </authorList>
    </citation>
    <scope>NUCLEOTIDE SEQUENCE [LARGE SCALE GENOMIC DNA]</scope>
    <source>
        <strain evidence="1 4">MDcuke</strain>
    </source>
</reference>
<dbReference type="Proteomes" id="UP000264980">
    <property type="component" value="Chromosome"/>
</dbReference>
<reference evidence="2 3" key="1">
    <citation type="submission" date="2015-01" db="EMBL/GenBank/DDBJ databases">
        <title>Erwinia tracheiphila.</title>
        <authorList>
            <person name="Shapiro L.R."/>
        </authorList>
    </citation>
    <scope>NUCLEOTIDE SEQUENCE [LARGE SCALE GENOMIC DNA]</scope>
    <source>
        <strain evidence="2 3">BuffGH</strain>
    </source>
</reference>
<gene>
    <name evidence="1" type="ORF">AV903_01945</name>
    <name evidence="2" type="ORF">SY86_00345</name>
</gene>
<proteinExistence type="predicted"/>
<organism evidence="2 3">
    <name type="scientific">Erwinia tracheiphila</name>
    <dbReference type="NCBI Taxonomy" id="65700"/>
    <lineage>
        <taxon>Bacteria</taxon>
        <taxon>Pseudomonadati</taxon>
        <taxon>Pseudomonadota</taxon>
        <taxon>Gammaproteobacteria</taxon>
        <taxon>Enterobacterales</taxon>
        <taxon>Erwiniaceae</taxon>
        <taxon>Erwinia</taxon>
    </lineage>
</organism>
<evidence type="ECO:0000313" key="1">
    <source>
        <dbReference type="EMBL" id="AXF75151.1"/>
    </source>
</evidence>
<evidence type="ECO:0000313" key="2">
    <source>
        <dbReference type="EMBL" id="KKF38030.1"/>
    </source>
</evidence>